<comment type="caution">
    <text evidence="6">The sequence shown here is derived from an EMBL/GenBank/DDBJ whole genome shotgun (WGS) entry which is preliminary data.</text>
</comment>
<evidence type="ECO:0000313" key="7">
    <source>
        <dbReference type="Proteomes" id="UP000821853"/>
    </source>
</evidence>
<dbReference type="GO" id="GO:0005886">
    <property type="term" value="C:plasma membrane"/>
    <property type="evidence" value="ECO:0007669"/>
    <property type="project" value="TreeGrafter"/>
</dbReference>
<dbReference type="InterPro" id="IPR029058">
    <property type="entry name" value="AB_hydrolase_fold"/>
</dbReference>
<keyword evidence="7" id="KW-1185">Reference proteome</keyword>
<gene>
    <name evidence="6" type="ORF">HPB48_001946</name>
</gene>
<evidence type="ECO:0000256" key="2">
    <source>
        <dbReference type="ARBA" id="ARBA00022487"/>
    </source>
</evidence>
<evidence type="ECO:0000256" key="4">
    <source>
        <dbReference type="ARBA" id="ARBA00023180"/>
    </source>
</evidence>
<evidence type="ECO:0000256" key="1">
    <source>
        <dbReference type="ARBA" id="ARBA00005964"/>
    </source>
</evidence>
<dbReference type="EMBL" id="JABSTR010000005">
    <property type="protein sequence ID" value="KAH9370069.1"/>
    <property type="molecule type" value="Genomic_DNA"/>
</dbReference>
<evidence type="ECO:0000313" key="6">
    <source>
        <dbReference type="EMBL" id="KAH9370069.1"/>
    </source>
</evidence>
<accession>A0A9J6G4B8</accession>
<keyword evidence="3" id="KW-0378">Hydrolase</keyword>
<keyword evidence="2" id="KW-0719">Serine esterase</keyword>
<dbReference type="GO" id="GO:0005615">
    <property type="term" value="C:extracellular space"/>
    <property type="evidence" value="ECO:0007669"/>
    <property type="project" value="TreeGrafter"/>
</dbReference>
<name>A0A9J6G4B8_HAELO</name>
<feature type="domain" description="Carboxylesterase type B" evidence="5">
    <location>
        <begin position="2"/>
        <end position="88"/>
    </location>
</feature>
<proteinExistence type="inferred from homology"/>
<dbReference type="InterPro" id="IPR050654">
    <property type="entry name" value="AChE-related_enzymes"/>
</dbReference>
<dbReference type="Proteomes" id="UP000821853">
    <property type="component" value="Chromosome 3"/>
</dbReference>
<keyword evidence="4" id="KW-0325">Glycoprotein</keyword>
<protein>
    <recommendedName>
        <fullName evidence="5">Carboxylesterase type B domain-containing protein</fullName>
    </recommendedName>
</protein>
<evidence type="ECO:0000256" key="3">
    <source>
        <dbReference type="ARBA" id="ARBA00022801"/>
    </source>
</evidence>
<dbReference type="AlphaFoldDB" id="A0A9J6G4B8"/>
<organism evidence="6 7">
    <name type="scientific">Haemaphysalis longicornis</name>
    <name type="common">Bush tick</name>
    <dbReference type="NCBI Taxonomy" id="44386"/>
    <lineage>
        <taxon>Eukaryota</taxon>
        <taxon>Metazoa</taxon>
        <taxon>Ecdysozoa</taxon>
        <taxon>Arthropoda</taxon>
        <taxon>Chelicerata</taxon>
        <taxon>Arachnida</taxon>
        <taxon>Acari</taxon>
        <taxon>Parasitiformes</taxon>
        <taxon>Ixodida</taxon>
        <taxon>Ixodoidea</taxon>
        <taxon>Ixodidae</taxon>
        <taxon>Haemaphysalinae</taxon>
        <taxon>Haemaphysalis</taxon>
    </lineage>
</organism>
<comment type="similarity">
    <text evidence="1">Belongs to the type-B carboxylesterase/lipase family.</text>
</comment>
<dbReference type="Pfam" id="PF00135">
    <property type="entry name" value="COesterase"/>
    <property type="match status" value="1"/>
</dbReference>
<dbReference type="GO" id="GO:0019695">
    <property type="term" value="P:choline metabolic process"/>
    <property type="evidence" value="ECO:0007669"/>
    <property type="project" value="TreeGrafter"/>
</dbReference>
<reference evidence="6 7" key="1">
    <citation type="journal article" date="2020" name="Cell">
        <title>Large-Scale Comparative Analyses of Tick Genomes Elucidate Their Genetic Diversity and Vector Capacities.</title>
        <authorList>
            <consortium name="Tick Genome and Microbiome Consortium (TIGMIC)"/>
            <person name="Jia N."/>
            <person name="Wang J."/>
            <person name="Shi W."/>
            <person name="Du L."/>
            <person name="Sun Y."/>
            <person name="Zhan W."/>
            <person name="Jiang J.F."/>
            <person name="Wang Q."/>
            <person name="Zhang B."/>
            <person name="Ji P."/>
            <person name="Bell-Sakyi L."/>
            <person name="Cui X.M."/>
            <person name="Yuan T.T."/>
            <person name="Jiang B.G."/>
            <person name="Yang W.F."/>
            <person name="Lam T.T."/>
            <person name="Chang Q.C."/>
            <person name="Ding S.J."/>
            <person name="Wang X.J."/>
            <person name="Zhu J.G."/>
            <person name="Ruan X.D."/>
            <person name="Zhao L."/>
            <person name="Wei J.T."/>
            <person name="Ye R.Z."/>
            <person name="Que T.C."/>
            <person name="Du C.H."/>
            <person name="Zhou Y.H."/>
            <person name="Cheng J.X."/>
            <person name="Dai P.F."/>
            <person name="Guo W.B."/>
            <person name="Han X.H."/>
            <person name="Huang E.J."/>
            <person name="Li L.F."/>
            <person name="Wei W."/>
            <person name="Gao Y.C."/>
            <person name="Liu J.Z."/>
            <person name="Shao H.Z."/>
            <person name="Wang X."/>
            <person name="Wang C.C."/>
            <person name="Yang T.C."/>
            <person name="Huo Q.B."/>
            <person name="Li W."/>
            <person name="Chen H.Y."/>
            <person name="Chen S.E."/>
            <person name="Zhou L.G."/>
            <person name="Ni X.B."/>
            <person name="Tian J.H."/>
            <person name="Sheng Y."/>
            <person name="Liu T."/>
            <person name="Pan Y.S."/>
            <person name="Xia L.Y."/>
            <person name="Li J."/>
            <person name="Zhao F."/>
            <person name="Cao W.C."/>
        </authorList>
    </citation>
    <scope>NUCLEOTIDE SEQUENCE [LARGE SCALE GENOMIC DNA]</scope>
    <source>
        <strain evidence="6">HaeL-2018</strain>
    </source>
</reference>
<dbReference type="GO" id="GO:0006581">
    <property type="term" value="P:acetylcholine catabolic process"/>
    <property type="evidence" value="ECO:0007669"/>
    <property type="project" value="TreeGrafter"/>
</dbReference>
<dbReference type="SUPFAM" id="SSF53474">
    <property type="entry name" value="alpha/beta-Hydrolases"/>
    <property type="match status" value="1"/>
</dbReference>
<dbReference type="GO" id="GO:0003990">
    <property type="term" value="F:acetylcholinesterase activity"/>
    <property type="evidence" value="ECO:0007669"/>
    <property type="project" value="TreeGrafter"/>
</dbReference>
<dbReference type="InterPro" id="IPR002018">
    <property type="entry name" value="CarbesteraseB"/>
</dbReference>
<sequence length="88" mass="10068">MMYGDVLFKCPVVYYSQYLADEGYVVYPYLFDYKPSLHQYEDPAGPYDDLSFVLGEPLPRSGQKGLSDELQLLSRTAINIFSHFARTG</sequence>
<dbReference type="Gene3D" id="3.40.50.1820">
    <property type="entry name" value="alpha/beta hydrolase"/>
    <property type="match status" value="1"/>
</dbReference>
<evidence type="ECO:0000259" key="5">
    <source>
        <dbReference type="Pfam" id="PF00135"/>
    </source>
</evidence>
<dbReference type="PANTHER" id="PTHR43918:SF4">
    <property type="entry name" value="CARBOXYLIC ESTER HYDROLASE"/>
    <property type="match status" value="1"/>
</dbReference>
<dbReference type="VEuPathDB" id="VectorBase:HLOH_064993"/>
<dbReference type="PANTHER" id="PTHR43918">
    <property type="entry name" value="ACETYLCHOLINESTERASE"/>
    <property type="match status" value="1"/>
</dbReference>